<sequence>MHPVAGGGMLVGDVSYDTPDYHYLAASPLGGVIATDYDNFIPTGGLGFGGLTGGLGVLPPVVPGPAATVSRFPLRSFPRVSPLRRYLSKGGEGADRNLEMVMCRLRVGHTWLTQSYLSKNGEQPFAKTASIQSGIF</sequence>
<protein>
    <submittedName>
        <fullName evidence="1">Uncharacterized protein</fullName>
    </submittedName>
</protein>
<dbReference type="Proteomes" id="UP000735302">
    <property type="component" value="Unassembled WGS sequence"/>
</dbReference>
<proteinExistence type="predicted"/>
<dbReference type="AlphaFoldDB" id="A0AAV3YJM8"/>
<comment type="caution">
    <text evidence="1">The sequence shown here is derived from an EMBL/GenBank/DDBJ whole genome shotgun (WGS) entry which is preliminary data.</text>
</comment>
<evidence type="ECO:0000313" key="2">
    <source>
        <dbReference type="Proteomes" id="UP000735302"/>
    </source>
</evidence>
<name>A0AAV3YJM8_9GAST</name>
<gene>
    <name evidence="1" type="ORF">PoB_000892300</name>
</gene>
<reference evidence="1 2" key="1">
    <citation type="journal article" date="2021" name="Elife">
        <title>Chloroplast acquisition without the gene transfer in kleptoplastic sea slugs, Plakobranchus ocellatus.</title>
        <authorList>
            <person name="Maeda T."/>
            <person name="Takahashi S."/>
            <person name="Yoshida T."/>
            <person name="Shimamura S."/>
            <person name="Takaki Y."/>
            <person name="Nagai Y."/>
            <person name="Toyoda A."/>
            <person name="Suzuki Y."/>
            <person name="Arimoto A."/>
            <person name="Ishii H."/>
            <person name="Satoh N."/>
            <person name="Nishiyama T."/>
            <person name="Hasebe M."/>
            <person name="Maruyama T."/>
            <person name="Minagawa J."/>
            <person name="Obokata J."/>
            <person name="Shigenobu S."/>
        </authorList>
    </citation>
    <scope>NUCLEOTIDE SEQUENCE [LARGE SCALE GENOMIC DNA]</scope>
</reference>
<accession>A0AAV3YJM8</accession>
<organism evidence="1 2">
    <name type="scientific">Plakobranchus ocellatus</name>
    <dbReference type="NCBI Taxonomy" id="259542"/>
    <lineage>
        <taxon>Eukaryota</taxon>
        <taxon>Metazoa</taxon>
        <taxon>Spiralia</taxon>
        <taxon>Lophotrochozoa</taxon>
        <taxon>Mollusca</taxon>
        <taxon>Gastropoda</taxon>
        <taxon>Heterobranchia</taxon>
        <taxon>Euthyneura</taxon>
        <taxon>Panpulmonata</taxon>
        <taxon>Sacoglossa</taxon>
        <taxon>Placobranchoidea</taxon>
        <taxon>Plakobranchidae</taxon>
        <taxon>Plakobranchus</taxon>
    </lineage>
</organism>
<keyword evidence="2" id="KW-1185">Reference proteome</keyword>
<evidence type="ECO:0000313" key="1">
    <source>
        <dbReference type="EMBL" id="GFN82417.1"/>
    </source>
</evidence>
<dbReference type="EMBL" id="BLXT01000981">
    <property type="protein sequence ID" value="GFN82417.1"/>
    <property type="molecule type" value="Genomic_DNA"/>
</dbReference>